<organism evidence="2 3">
    <name type="scientific">Triparma laevis f. longispina</name>
    <dbReference type="NCBI Taxonomy" id="1714387"/>
    <lineage>
        <taxon>Eukaryota</taxon>
        <taxon>Sar</taxon>
        <taxon>Stramenopiles</taxon>
        <taxon>Ochrophyta</taxon>
        <taxon>Bolidophyceae</taxon>
        <taxon>Parmales</taxon>
        <taxon>Triparmaceae</taxon>
        <taxon>Triparma</taxon>
    </lineage>
</organism>
<keyword evidence="3" id="KW-1185">Reference proteome</keyword>
<name>A0A9W7AJX1_9STRA</name>
<accession>A0A9W7AJX1</accession>
<sequence length="67" mass="7337">MEDIIRFKLEEHGVDSESIAQAQGEEGDITAVKGENDEDNDDDYVNEDDDEDVEAPLRLRGGISIGG</sequence>
<dbReference type="AlphaFoldDB" id="A0A9W7AJX1"/>
<reference evidence="3" key="1">
    <citation type="journal article" date="2023" name="Commun. Biol.">
        <title>Genome analysis of Parmales, the sister group of diatoms, reveals the evolutionary specialization of diatoms from phago-mixotrophs to photoautotrophs.</title>
        <authorList>
            <person name="Ban H."/>
            <person name="Sato S."/>
            <person name="Yoshikawa S."/>
            <person name="Yamada K."/>
            <person name="Nakamura Y."/>
            <person name="Ichinomiya M."/>
            <person name="Sato N."/>
            <person name="Blanc-Mathieu R."/>
            <person name="Endo H."/>
            <person name="Kuwata A."/>
            <person name="Ogata H."/>
        </authorList>
    </citation>
    <scope>NUCLEOTIDE SEQUENCE [LARGE SCALE GENOMIC DNA]</scope>
    <source>
        <strain evidence="3">NIES 3700</strain>
    </source>
</reference>
<proteinExistence type="predicted"/>
<feature type="compositionally biased region" description="Acidic residues" evidence="1">
    <location>
        <begin position="36"/>
        <end position="54"/>
    </location>
</feature>
<feature type="region of interest" description="Disordered" evidence="1">
    <location>
        <begin position="14"/>
        <end position="55"/>
    </location>
</feature>
<comment type="caution">
    <text evidence="2">The sequence shown here is derived from an EMBL/GenBank/DDBJ whole genome shotgun (WGS) entry which is preliminary data.</text>
</comment>
<evidence type="ECO:0000256" key="1">
    <source>
        <dbReference type="SAM" id="MobiDB-lite"/>
    </source>
</evidence>
<protein>
    <submittedName>
        <fullName evidence="2">Uncharacterized protein</fullName>
    </submittedName>
</protein>
<gene>
    <name evidence="2" type="ORF">TrLO_g5728</name>
</gene>
<evidence type="ECO:0000313" key="2">
    <source>
        <dbReference type="EMBL" id="GMH73617.1"/>
    </source>
</evidence>
<dbReference type="Proteomes" id="UP001165122">
    <property type="component" value="Unassembled WGS sequence"/>
</dbReference>
<evidence type="ECO:0000313" key="3">
    <source>
        <dbReference type="Proteomes" id="UP001165122"/>
    </source>
</evidence>
<dbReference type="EMBL" id="BRXW01000678">
    <property type="protein sequence ID" value="GMH73617.1"/>
    <property type="molecule type" value="Genomic_DNA"/>
</dbReference>